<dbReference type="AlphaFoldDB" id="A0AAD4ND39"/>
<organism evidence="1 2">
    <name type="scientific">Ditylenchus destructor</name>
    <dbReference type="NCBI Taxonomy" id="166010"/>
    <lineage>
        <taxon>Eukaryota</taxon>
        <taxon>Metazoa</taxon>
        <taxon>Ecdysozoa</taxon>
        <taxon>Nematoda</taxon>
        <taxon>Chromadorea</taxon>
        <taxon>Rhabditida</taxon>
        <taxon>Tylenchina</taxon>
        <taxon>Tylenchomorpha</taxon>
        <taxon>Sphaerularioidea</taxon>
        <taxon>Anguinidae</taxon>
        <taxon>Anguininae</taxon>
        <taxon>Ditylenchus</taxon>
    </lineage>
</organism>
<reference evidence="1" key="1">
    <citation type="submission" date="2022-01" db="EMBL/GenBank/DDBJ databases">
        <title>Genome Sequence Resource for Two Populations of Ditylenchus destructor, the Migratory Endoparasitic Phytonematode.</title>
        <authorList>
            <person name="Zhang H."/>
            <person name="Lin R."/>
            <person name="Xie B."/>
        </authorList>
    </citation>
    <scope>NUCLEOTIDE SEQUENCE</scope>
    <source>
        <strain evidence="1">BazhouSP</strain>
    </source>
</reference>
<evidence type="ECO:0000313" key="2">
    <source>
        <dbReference type="Proteomes" id="UP001201812"/>
    </source>
</evidence>
<evidence type="ECO:0000313" key="1">
    <source>
        <dbReference type="EMBL" id="KAI1720514.1"/>
    </source>
</evidence>
<accession>A0AAD4ND39</accession>
<keyword evidence="2" id="KW-1185">Reference proteome</keyword>
<proteinExistence type="predicted"/>
<gene>
    <name evidence="1" type="ORF">DdX_04749</name>
</gene>
<sequence>MFIVSSSNLMASFSGHHHSDFVGSSSALAELEIGQEAGDELNDLQFQTGKLSMDSSKSAAGGLRRTVSSLHSSLAPISPACSHANYKSNCIVEAKQVEMDFATLTNHPFQLTVTAPNGETGCYRFLNYGHTERFSPRLNGCGHGNWKFEIHTFDSDYKNLSKKSEEKIYLDGVGSLFFTIDEHLQIRLASQEFLRLPSASQCCSSKN</sequence>
<dbReference type="Proteomes" id="UP001201812">
    <property type="component" value="Unassembled WGS sequence"/>
</dbReference>
<name>A0AAD4ND39_9BILA</name>
<dbReference type="EMBL" id="JAKKPZ010000005">
    <property type="protein sequence ID" value="KAI1720514.1"/>
    <property type="molecule type" value="Genomic_DNA"/>
</dbReference>
<comment type="caution">
    <text evidence="1">The sequence shown here is derived from an EMBL/GenBank/DDBJ whole genome shotgun (WGS) entry which is preliminary data.</text>
</comment>
<protein>
    <submittedName>
        <fullName evidence="1">Uncharacterized protein</fullName>
    </submittedName>
</protein>